<evidence type="ECO:0000313" key="2">
    <source>
        <dbReference type="Proteomes" id="UP000182798"/>
    </source>
</evidence>
<gene>
    <name evidence="1" type="ORF">BGC33_13230</name>
</gene>
<protein>
    <submittedName>
        <fullName evidence="1">Uncharacterized protein</fullName>
    </submittedName>
</protein>
<comment type="caution">
    <text evidence="1">The sequence shown here is derived from an EMBL/GenBank/DDBJ whole genome shotgun (WGS) entry which is preliminary data.</text>
</comment>
<reference evidence="2" key="1">
    <citation type="submission" date="2016-09" db="EMBL/GenBank/DDBJ databases">
        <title>Genome Sequence of Bathymodiolus thermophilus sulfur-oxidizing gill endosymbiont.</title>
        <authorList>
            <person name="Ponnudurai R."/>
            <person name="Kleiner M."/>
            <person name="Sayavedra L."/>
            <person name="Thuermer A."/>
            <person name="Felbeck H."/>
            <person name="Schlueter R."/>
            <person name="Schweder T."/>
            <person name="Markert S."/>
        </authorList>
    </citation>
    <scope>NUCLEOTIDE SEQUENCE [LARGE SCALE GENOMIC DNA]</scope>
    <source>
        <strain evidence="2">BAT/CrabSpa'14</strain>
    </source>
</reference>
<name>A0A1J5UHH7_9GAMM</name>
<dbReference type="OrthoDB" id="9813097at2"/>
<dbReference type="EMBL" id="MIQH01000343">
    <property type="protein sequence ID" value="OIR25349.1"/>
    <property type="molecule type" value="Genomic_DNA"/>
</dbReference>
<accession>A0A1J5UHH7</accession>
<dbReference type="RefSeq" id="WP_071563579.1">
    <property type="nucleotide sequence ID" value="NZ_MIQH01000343.1"/>
</dbReference>
<dbReference type="AlphaFoldDB" id="A0A1J5UHH7"/>
<proteinExistence type="predicted"/>
<dbReference type="Proteomes" id="UP000182798">
    <property type="component" value="Unassembled WGS sequence"/>
</dbReference>
<sequence length="63" mass="7002">MIKILVGSIVILALTGGAVQFKSTDEYWSLTMNKEVAKHSVQNGILRIYDFGKSLFDDGIKQL</sequence>
<organism evidence="1 2">
    <name type="scientific">Bathymodiolus thermophilus thioautotrophic gill symbiont</name>
    <dbReference type="NCBI Taxonomy" id="2360"/>
    <lineage>
        <taxon>Bacteria</taxon>
        <taxon>Pseudomonadati</taxon>
        <taxon>Pseudomonadota</taxon>
        <taxon>Gammaproteobacteria</taxon>
        <taxon>sulfur-oxidizing symbionts</taxon>
    </lineage>
</organism>
<evidence type="ECO:0000313" key="1">
    <source>
        <dbReference type="EMBL" id="OIR25349.1"/>
    </source>
</evidence>